<feature type="chain" id="PRO_5045262716" description="Carboxypeptidase regulatory-like domain-containing protein" evidence="1">
    <location>
        <begin position="23"/>
        <end position="238"/>
    </location>
</feature>
<proteinExistence type="predicted"/>
<dbReference type="PROSITE" id="PS51257">
    <property type="entry name" value="PROKAR_LIPOPROTEIN"/>
    <property type="match status" value="1"/>
</dbReference>
<protein>
    <recommendedName>
        <fullName evidence="4">Carboxypeptidase regulatory-like domain-containing protein</fullName>
    </recommendedName>
</protein>
<sequence length="238" mass="26554">MTLQAIKPFVFLYLMASLTACNEGELMSAAELIITVEDAQGNKVTTAEVYLYESLTAFQNETSSVTAGLTNTAGYLQLKNLSPGQIYYLDIQKGSASNWIHQTTSVVIQEGLNEFTTILTENWYSNLSSVGGKVWSPKFILQNEQWVQYDDCFNDDQYQFYKNFDMDFRNNTKCVGSTEDFFTGQWFGSATQLSIYSDAAESAGLSFKLLESSPDHFVGELRATSGQLITVYFGKTNG</sequence>
<keyword evidence="1" id="KW-0732">Signal</keyword>
<feature type="signal peptide" evidence="1">
    <location>
        <begin position="1"/>
        <end position="22"/>
    </location>
</feature>
<name>A0ABW7NBL3_9BACT</name>
<reference evidence="2 3" key="1">
    <citation type="journal article" date="2013" name="Int. J. Syst. Evol. Microbiol.">
        <title>Marinoscillum luteum sp. nov., isolated from marine sediment.</title>
        <authorList>
            <person name="Cha I.T."/>
            <person name="Park S.J."/>
            <person name="Kim S.J."/>
            <person name="Kim J.G."/>
            <person name="Jung M.Y."/>
            <person name="Shin K.S."/>
            <person name="Kwon K.K."/>
            <person name="Yang S.H."/>
            <person name="Seo Y.S."/>
            <person name="Rhee S.K."/>
        </authorList>
    </citation>
    <scope>NUCLEOTIDE SEQUENCE [LARGE SCALE GENOMIC DNA]</scope>
    <source>
        <strain evidence="2 3">KCTC 23939</strain>
    </source>
</reference>
<keyword evidence="3" id="KW-1185">Reference proteome</keyword>
<evidence type="ECO:0000313" key="3">
    <source>
        <dbReference type="Proteomes" id="UP001610063"/>
    </source>
</evidence>
<accession>A0ABW7NBL3</accession>
<dbReference type="Proteomes" id="UP001610063">
    <property type="component" value="Unassembled WGS sequence"/>
</dbReference>
<evidence type="ECO:0000313" key="2">
    <source>
        <dbReference type="EMBL" id="MFH6984998.1"/>
    </source>
</evidence>
<evidence type="ECO:0008006" key="4">
    <source>
        <dbReference type="Google" id="ProtNLM"/>
    </source>
</evidence>
<gene>
    <name evidence="2" type="ORF">ACHKAR_16200</name>
</gene>
<evidence type="ECO:0000256" key="1">
    <source>
        <dbReference type="SAM" id="SignalP"/>
    </source>
</evidence>
<dbReference type="EMBL" id="JBIPKE010000019">
    <property type="protein sequence ID" value="MFH6984998.1"/>
    <property type="molecule type" value="Genomic_DNA"/>
</dbReference>
<dbReference type="RefSeq" id="WP_395418450.1">
    <property type="nucleotide sequence ID" value="NZ_JBIPKE010000019.1"/>
</dbReference>
<organism evidence="2 3">
    <name type="scientific">Marinoscillum luteum</name>
    <dbReference type="NCBI Taxonomy" id="861051"/>
    <lineage>
        <taxon>Bacteria</taxon>
        <taxon>Pseudomonadati</taxon>
        <taxon>Bacteroidota</taxon>
        <taxon>Cytophagia</taxon>
        <taxon>Cytophagales</taxon>
        <taxon>Reichenbachiellaceae</taxon>
        <taxon>Marinoscillum</taxon>
    </lineage>
</organism>
<comment type="caution">
    <text evidence="2">The sequence shown here is derived from an EMBL/GenBank/DDBJ whole genome shotgun (WGS) entry which is preliminary data.</text>
</comment>